<dbReference type="PANTHER" id="PTHR43002">
    <property type="entry name" value="GLYCOGEN DEBRANCHING ENZYME"/>
    <property type="match status" value="1"/>
</dbReference>
<comment type="caution">
    <text evidence="3">The sequence shown here is derived from an EMBL/GenBank/DDBJ whole genome shotgun (WGS) entry which is preliminary data.</text>
</comment>
<dbReference type="GO" id="GO:0019156">
    <property type="term" value="F:isoamylase activity"/>
    <property type="evidence" value="ECO:0007669"/>
    <property type="project" value="UniProtKB-ARBA"/>
</dbReference>
<evidence type="ECO:0000259" key="2">
    <source>
        <dbReference type="SMART" id="SM00642"/>
    </source>
</evidence>
<dbReference type="SUPFAM" id="SSF81296">
    <property type="entry name" value="E set domains"/>
    <property type="match status" value="1"/>
</dbReference>
<proteinExistence type="inferred from homology"/>
<dbReference type="InterPro" id="IPR044505">
    <property type="entry name" value="GlgX_Isoamylase_N_E_set"/>
</dbReference>
<sequence>MSKRRINEWAAEEGTPTPFGVSWIEEGGSYNFALYTKHATGVTLLLYSKTDLVHPVYQYRLDPLKNKSGRVWHCRIAEKILAGATYYGYSVDGPFKPAEGHRFDSHKILLDPYARAVFFPPDFSREAARHPASNAGRAPLGFLPACRIPFDWGEDRRPVHTSDTVIYELHVRGFTMRSNSRVSPEVRGTYTGLIEKIPYLKELGITAVELMPVHQYDPQEGNYWGYMPLNFFSPHHAYASGDGMCGQINEFREMVKAFHAAGIEVILDVVYNHTTEMDESGPNYSYRGIDNTTYYLLEADRSRYRNDSGTGNVLHCANRTVRKMILDSMRYWVKEMHIDGFRFDLASLFTRNSDGSVNLDDPPIIFEITTDPLFVNIRLIAEVWDMSSYQLGRSFPGMTWFQWNGKFRDDLRAFVRGDPGKIDDLMARLYGSDDLFLDEESYHAYQSVNFIASHDGFTFYDLVSYDTKHNEANGHRNSDGTDYNLSWNCGWEGDLGAPEAVLALRQRQVKNFFALLFLANGTPMFRAGDEFLQTQGGNNNPYNQDNETSWLDWDLLRKNREIFRFFKMMIAFRKAHPTLCRSRFWRDEVRWHGAEGEVDRSEGSHGLAFFLSGASEEDDDLYVMINGGPDDRTFFLQEGKAEEWRRVIDTSLPSPDDFMEPGREERVKEMGYCVRGRSVVVLIRP</sequence>
<dbReference type="Gene3D" id="3.20.20.80">
    <property type="entry name" value="Glycosidases"/>
    <property type="match status" value="1"/>
</dbReference>
<dbReference type="Gene3D" id="2.60.40.1180">
    <property type="entry name" value="Golgi alpha-mannosidase II"/>
    <property type="match status" value="1"/>
</dbReference>
<dbReference type="Pfam" id="PF00128">
    <property type="entry name" value="Alpha-amylase"/>
    <property type="match status" value="1"/>
</dbReference>
<dbReference type="SUPFAM" id="SSF51011">
    <property type="entry name" value="Glycosyl hydrolase domain"/>
    <property type="match status" value="1"/>
</dbReference>
<dbReference type="InterPro" id="IPR006047">
    <property type="entry name" value="GH13_cat_dom"/>
</dbReference>
<gene>
    <name evidence="3" type="ORF">MNODULE_23965</name>
</gene>
<keyword evidence="4" id="KW-1185">Reference proteome</keyword>
<reference evidence="3 4" key="1">
    <citation type="journal article" date="2020" name="Nature">
        <title>Bacterial chemolithoautotrophy via manganese oxidation.</title>
        <authorList>
            <person name="Yu H."/>
            <person name="Leadbetter J.R."/>
        </authorList>
    </citation>
    <scope>NUCLEOTIDE SEQUENCE [LARGE SCALE GENOMIC DNA]</scope>
    <source>
        <strain evidence="3 4">Mn-1</strain>
    </source>
</reference>
<evidence type="ECO:0000256" key="1">
    <source>
        <dbReference type="ARBA" id="ARBA00008061"/>
    </source>
</evidence>
<dbReference type="CDD" id="cd02856">
    <property type="entry name" value="E_set_GDE_Isoamylase_N"/>
    <property type="match status" value="1"/>
</dbReference>
<dbReference type="AlphaFoldDB" id="A0A7X6IDD6"/>
<evidence type="ECO:0000313" key="4">
    <source>
        <dbReference type="Proteomes" id="UP000534783"/>
    </source>
</evidence>
<dbReference type="Pfam" id="PF02922">
    <property type="entry name" value="CBM_48"/>
    <property type="match status" value="1"/>
</dbReference>
<dbReference type="InterPro" id="IPR013780">
    <property type="entry name" value="Glyco_hydro_b"/>
</dbReference>
<accession>A0A7X6IDD6</accession>
<comment type="similarity">
    <text evidence="1">Belongs to the glycosyl hydrolase 13 family.</text>
</comment>
<dbReference type="InterPro" id="IPR004193">
    <property type="entry name" value="Glyco_hydro_13_N"/>
</dbReference>
<dbReference type="GO" id="GO:0005975">
    <property type="term" value="P:carbohydrate metabolic process"/>
    <property type="evidence" value="ECO:0007669"/>
    <property type="project" value="InterPro"/>
</dbReference>
<dbReference type="InterPro" id="IPR014756">
    <property type="entry name" value="Ig_E-set"/>
</dbReference>
<organism evidence="3 4">
    <name type="scientific">Candidatus Manganitrophus noduliformans</name>
    <dbReference type="NCBI Taxonomy" id="2606439"/>
    <lineage>
        <taxon>Bacteria</taxon>
        <taxon>Pseudomonadati</taxon>
        <taxon>Nitrospirota</taxon>
        <taxon>Nitrospiria</taxon>
        <taxon>Candidatus Troglogloeales</taxon>
        <taxon>Candidatus Manganitrophaceae</taxon>
        <taxon>Candidatus Manganitrophus</taxon>
    </lineage>
</organism>
<dbReference type="InterPro" id="IPR013783">
    <property type="entry name" value="Ig-like_fold"/>
</dbReference>
<dbReference type="SMART" id="SM00642">
    <property type="entry name" value="Aamy"/>
    <property type="match status" value="1"/>
</dbReference>
<evidence type="ECO:0000313" key="3">
    <source>
        <dbReference type="EMBL" id="NKE73811.1"/>
    </source>
</evidence>
<name>A0A7X6IDD6_9BACT</name>
<dbReference type="Proteomes" id="UP000534783">
    <property type="component" value="Unassembled WGS sequence"/>
</dbReference>
<dbReference type="RefSeq" id="WP_168063775.1">
    <property type="nucleotide sequence ID" value="NZ_VTOW01000013.1"/>
</dbReference>
<dbReference type="CDD" id="cd11326">
    <property type="entry name" value="AmyAc_Glg_debranch"/>
    <property type="match status" value="1"/>
</dbReference>
<dbReference type="InterPro" id="IPR017853">
    <property type="entry name" value="GH"/>
</dbReference>
<feature type="domain" description="Glycosyl hydrolase family 13 catalytic" evidence="2">
    <location>
        <begin position="168"/>
        <end position="573"/>
    </location>
</feature>
<dbReference type="EMBL" id="VTOW01000013">
    <property type="protein sequence ID" value="NKE73811.1"/>
    <property type="molecule type" value="Genomic_DNA"/>
</dbReference>
<dbReference type="SUPFAM" id="SSF51445">
    <property type="entry name" value="(Trans)glycosidases"/>
    <property type="match status" value="1"/>
</dbReference>
<protein>
    <submittedName>
        <fullName evidence="3">Glycogen-debranching protein</fullName>
    </submittedName>
</protein>
<dbReference type="Gene3D" id="2.60.40.10">
    <property type="entry name" value="Immunoglobulins"/>
    <property type="match status" value="1"/>
</dbReference>